<comment type="caution">
    <text evidence="4">The sequence shown here is derived from an EMBL/GenBank/DDBJ whole genome shotgun (WGS) entry which is preliminary data.</text>
</comment>
<dbReference type="Proteomes" id="UP000582182">
    <property type="component" value="Unassembled WGS sequence"/>
</dbReference>
<gene>
    <name evidence="4" type="primary">Smp</name>
    <name evidence="4" type="ORF">TURVEL_R14249</name>
</gene>
<dbReference type="CDD" id="cd00096">
    <property type="entry name" value="Ig"/>
    <property type="match status" value="1"/>
</dbReference>
<proteinExistence type="predicted"/>
<dbReference type="PANTHER" id="PTHR45080">
    <property type="entry name" value="CONTACTIN 5"/>
    <property type="match status" value="1"/>
</dbReference>
<dbReference type="InterPro" id="IPR007110">
    <property type="entry name" value="Ig-like_dom"/>
</dbReference>
<evidence type="ECO:0000256" key="1">
    <source>
        <dbReference type="ARBA" id="ARBA00022729"/>
    </source>
</evidence>
<dbReference type="SUPFAM" id="SSF48726">
    <property type="entry name" value="Immunoglobulin"/>
    <property type="match status" value="1"/>
</dbReference>
<accession>A0A7L3M4L2</accession>
<protein>
    <submittedName>
        <fullName evidence="4">SMP protein</fullName>
    </submittedName>
</protein>
<dbReference type="InterPro" id="IPR003599">
    <property type="entry name" value="Ig_sub"/>
</dbReference>
<dbReference type="GO" id="GO:0050808">
    <property type="term" value="P:synapse organization"/>
    <property type="evidence" value="ECO:0007669"/>
    <property type="project" value="TreeGrafter"/>
</dbReference>
<keyword evidence="2" id="KW-1015">Disulfide bond</keyword>
<feature type="non-terminal residue" evidence="4">
    <location>
        <position position="1"/>
    </location>
</feature>
<evidence type="ECO:0000313" key="5">
    <source>
        <dbReference type="Proteomes" id="UP000582182"/>
    </source>
</evidence>
<dbReference type="GO" id="GO:0007156">
    <property type="term" value="P:homophilic cell adhesion via plasma membrane adhesion molecules"/>
    <property type="evidence" value="ECO:0007669"/>
    <property type="project" value="TreeGrafter"/>
</dbReference>
<dbReference type="SMART" id="SM00408">
    <property type="entry name" value="IGc2"/>
    <property type="match status" value="1"/>
</dbReference>
<dbReference type="GO" id="GO:0005886">
    <property type="term" value="C:plasma membrane"/>
    <property type="evidence" value="ECO:0007669"/>
    <property type="project" value="TreeGrafter"/>
</dbReference>
<dbReference type="InterPro" id="IPR036179">
    <property type="entry name" value="Ig-like_dom_sf"/>
</dbReference>
<dbReference type="PROSITE" id="PS50835">
    <property type="entry name" value="IG_LIKE"/>
    <property type="match status" value="1"/>
</dbReference>
<dbReference type="OrthoDB" id="10012075at2759"/>
<feature type="domain" description="Ig-like" evidence="3">
    <location>
        <begin position="1"/>
        <end position="81"/>
    </location>
</feature>
<dbReference type="GO" id="GO:0008046">
    <property type="term" value="F:axon guidance receptor activity"/>
    <property type="evidence" value="ECO:0007669"/>
    <property type="project" value="TreeGrafter"/>
</dbReference>
<evidence type="ECO:0000259" key="3">
    <source>
        <dbReference type="PROSITE" id="PS50835"/>
    </source>
</evidence>
<sequence length="81" mass="8616">GSRVELNCLAEGRPPPLISWFRGDLGGGGGGGAETLLREEPVATSLELVWDQVTAGDAGIYSCVAENRHGRHHRTIQLHVA</sequence>
<evidence type="ECO:0000256" key="2">
    <source>
        <dbReference type="ARBA" id="ARBA00023157"/>
    </source>
</evidence>
<evidence type="ECO:0000313" key="4">
    <source>
        <dbReference type="EMBL" id="NXU59948.1"/>
    </source>
</evidence>
<dbReference type="PANTHER" id="PTHR45080:SF8">
    <property type="entry name" value="IG-LIKE DOMAIN-CONTAINING PROTEIN"/>
    <property type="match status" value="1"/>
</dbReference>
<feature type="non-terminal residue" evidence="4">
    <location>
        <position position="81"/>
    </location>
</feature>
<reference evidence="4 5" key="1">
    <citation type="submission" date="2019-09" db="EMBL/GenBank/DDBJ databases">
        <title>Bird 10,000 Genomes (B10K) Project - Family phase.</title>
        <authorList>
            <person name="Zhang G."/>
        </authorList>
    </citation>
    <scope>NUCLEOTIDE SEQUENCE [LARGE SCALE GENOMIC DNA]</scope>
    <source>
        <strain evidence="4">B10K-DU-029-46</strain>
    </source>
</reference>
<dbReference type="InterPro" id="IPR013783">
    <property type="entry name" value="Ig-like_fold"/>
</dbReference>
<dbReference type="EMBL" id="VZTY01040887">
    <property type="protein sequence ID" value="NXU59948.1"/>
    <property type="molecule type" value="Genomic_DNA"/>
</dbReference>
<dbReference type="Gene3D" id="2.60.40.10">
    <property type="entry name" value="Immunoglobulins"/>
    <property type="match status" value="1"/>
</dbReference>
<dbReference type="InterPro" id="IPR003598">
    <property type="entry name" value="Ig_sub2"/>
</dbReference>
<keyword evidence="1" id="KW-0732">Signal</keyword>
<organism evidence="4 5">
    <name type="scientific">Turnix velox</name>
    <name type="common">Little buttonquail</name>
    <dbReference type="NCBI Taxonomy" id="2529409"/>
    <lineage>
        <taxon>Eukaryota</taxon>
        <taxon>Metazoa</taxon>
        <taxon>Chordata</taxon>
        <taxon>Craniata</taxon>
        <taxon>Vertebrata</taxon>
        <taxon>Euteleostomi</taxon>
        <taxon>Archelosauria</taxon>
        <taxon>Archosauria</taxon>
        <taxon>Dinosauria</taxon>
        <taxon>Saurischia</taxon>
        <taxon>Theropoda</taxon>
        <taxon>Coelurosauria</taxon>
        <taxon>Aves</taxon>
        <taxon>Neognathae</taxon>
        <taxon>Neoaves</taxon>
        <taxon>Charadriiformes</taxon>
        <taxon>Turnicidae</taxon>
        <taxon>Turnix</taxon>
    </lineage>
</organism>
<dbReference type="GO" id="GO:0030424">
    <property type="term" value="C:axon"/>
    <property type="evidence" value="ECO:0007669"/>
    <property type="project" value="TreeGrafter"/>
</dbReference>
<keyword evidence="5" id="KW-1185">Reference proteome</keyword>
<dbReference type="GO" id="GO:0043025">
    <property type="term" value="C:neuronal cell body"/>
    <property type="evidence" value="ECO:0007669"/>
    <property type="project" value="TreeGrafter"/>
</dbReference>
<dbReference type="SMART" id="SM00409">
    <property type="entry name" value="IG"/>
    <property type="match status" value="1"/>
</dbReference>
<dbReference type="InterPro" id="IPR050958">
    <property type="entry name" value="Cell_Adh-Cytoskel_Orgn"/>
</dbReference>
<dbReference type="AlphaFoldDB" id="A0A7L3M4L2"/>
<name>A0A7L3M4L2_9CHAR</name>
<dbReference type="Pfam" id="PF13927">
    <property type="entry name" value="Ig_3"/>
    <property type="match status" value="1"/>
</dbReference>